<gene>
    <name evidence="1" type="ORF">SCHPADRAFT_992166</name>
</gene>
<evidence type="ECO:0000313" key="2">
    <source>
        <dbReference type="Proteomes" id="UP000053477"/>
    </source>
</evidence>
<keyword evidence="2" id="KW-1185">Reference proteome</keyword>
<dbReference type="InParanoid" id="A0A0H2SEA7"/>
<dbReference type="Proteomes" id="UP000053477">
    <property type="component" value="Unassembled WGS sequence"/>
</dbReference>
<evidence type="ECO:0000313" key="1">
    <source>
        <dbReference type="EMBL" id="KLO20048.1"/>
    </source>
</evidence>
<sequence length="532" mass="59906">MNHHAPPRMLHSIPTPLKPNEVLEDELEASQRVRFESTSDAILARLSLREHVPPDIMDMVISAIRDPLFDRKELVSKSSADIYVQTAKSRMQDTTLLDARSGYHPTFVPQDVLANIIDILKDKALSAFSKLAVAECQLKGELWTQLCTEEKASMHIALTTLAACSLVHTSWHIISRRALGTILLLRPESALHDALRNPCFGDWTTEMCLQLQDGHHPQHILPFFSRLPNIKFMKLGVSGLQVRSGANTRDLAVALCEALSSLHHLQEYEISGTNSHNWTTIDLRNFTRITSRSLEVIRFVGLPVRQYLRVQHFAHLHSVLSLRRIHIHSTDVEGSLRMPFTEVPMSSISWTRPSSSEAFTLNTVGMYAPHRERGPLELDDFAVQLSTAEQAAFSGCKTLVVDTKHGCDLVIFINVFNTSVSANTLHIKLEALGHLLQFGFVIDMCSSLAELQITFPYSSGPRDFAAADEHMFQLMSNASQKVKTLKAHFFCKRGYSYNESFIKFLLPNCHELCSSRRIAFEISMNDFSELNT</sequence>
<dbReference type="AlphaFoldDB" id="A0A0H2SEA7"/>
<reference evidence="1 2" key="1">
    <citation type="submission" date="2015-04" db="EMBL/GenBank/DDBJ databases">
        <title>Complete genome sequence of Schizopora paradoxa KUC8140, a cosmopolitan wood degrader in East Asia.</title>
        <authorList>
            <consortium name="DOE Joint Genome Institute"/>
            <person name="Min B."/>
            <person name="Park H."/>
            <person name="Jang Y."/>
            <person name="Kim J.-J."/>
            <person name="Kim K.H."/>
            <person name="Pangilinan J."/>
            <person name="Lipzen A."/>
            <person name="Riley R."/>
            <person name="Grigoriev I.V."/>
            <person name="Spatafora J.W."/>
            <person name="Choi I.-G."/>
        </authorList>
    </citation>
    <scope>NUCLEOTIDE SEQUENCE [LARGE SCALE GENOMIC DNA]</scope>
    <source>
        <strain evidence="1 2">KUC8140</strain>
    </source>
</reference>
<protein>
    <submittedName>
        <fullName evidence="1">Uncharacterized protein</fullName>
    </submittedName>
</protein>
<dbReference type="EMBL" id="KQ085883">
    <property type="protein sequence ID" value="KLO20048.1"/>
    <property type="molecule type" value="Genomic_DNA"/>
</dbReference>
<accession>A0A0H2SEA7</accession>
<proteinExistence type="predicted"/>
<name>A0A0H2SEA7_9AGAM</name>
<organism evidence="1 2">
    <name type="scientific">Schizopora paradoxa</name>
    <dbReference type="NCBI Taxonomy" id="27342"/>
    <lineage>
        <taxon>Eukaryota</taxon>
        <taxon>Fungi</taxon>
        <taxon>Dikarya</taxon>
        <taxon>Basidiomycota</taxon>
        <taxon>Agaricomycotina</taxon>
        <taxon>Agaricomycetes</taxon>
        <taxon>Hymenochaetales</taxon>
        <taxon>Schizoporaceae</taxon>
        <taxon>Schizopora</taxon>
    </lineage>
</organism>